<dbReference type="OrthoDB" id="10472622at2759"/>
<organism evidence="2 3">
    <name type="scientific">Armillaria gallica</name>
    <name type="common">Bulbous honey fungus</name>
    <name type="synonym">Armillaria bulbosa</name>
    <dbReference type="NCBI Taxonomy" id="47427"/>
    <lineage>
        <taxon>Eukaryota</taxon>
        <taxon>Fungi</taxon>
        <taxon>Dikarya</taxon>
        <taxon>Basidiomycota</taxon>
        <taxon>Agaricomycotina</taxon>
        <taxon>Agaricomycetes</taxon>
        <taxon>Agaricomycetidae</taxon>
        <taxon>Agaricales</taxon>
        <taxon>Marasmiineae</taxon>
        <taxon>Physalacriaceae</taxon>
        <taxon>Armillaria</taxon>
    </lineage>
</organism>
<evidence type="ECO:0000256" key="1">
    <source>
        <dbReference type="SAM" id="MobiDB-lite"/>
    </source>
</evidence>
<feature type="region of interest" description="Disordered" evidence="1">
    <location>
        <begin position="1"/>
        <end position="103"/>
    </location>
</feature>
<reference evidence="3" key="1">
    <citation type="journal article" date="2017" name="Nat. Ecol. Evol.">
        <title>Genome expansion and lineage-specific genetic innovations in the forest pathogenic fungi Armillaria.</title>
        <authorList>
            <person name="Sipos G."/>
            <person name="Prasanna A.N."/>
            <person name="Walter M.C."/>
            <person name="O'Connor E."/>
            <person name="Balint B."/>
            <person name="Krizsan K."/>
            <person name="Kiss B."/>
            <person name="Hess J."/>
            <person name="Varga T."/>
            <person name="Slot J."/>
            <person name="Riley R."/>
            <person name="Boka B."/>
            <person name="Rigling D."/>
            <person name="Barry K."/>
            <person name="Lee J."/>
            <person name="Mihaltcheva S."/>
            <person name="LaButti K."/>
            <person name="Lipzen A."/>
            <person name="Waldron R."/>
            <person name="Moloney N.M."/>
            <person name="Sperisen C."/>
            <person name="Kredics L."/>
            <person name="Vagvoelgyi C."/>
            <person name="Patrignani A."/>
            <person name="Fitzpatrick D."/>
            <person name="Nagy I."/>
            <person name="Doyle S."/>
            <person name="Anderson J.B."/>
            <person name="Grigoriev I.V."/>
            <person name="Gueldener U."/>
            <person name="Muensterkoetter M."/>
            <person name="Nagy L.G."/>
        </authorList>
    </citation>
    <scope>NUCLEOTIDE SEQUENCE [LARGE SCALE GENOMIC DNA]</scope>
    <source>
        <strain evidence="3">Ar21-2</strain>
    </source>
</reference>
<dbReference type="AlphaFoldDB" id="A0A2H3DWN3"/>
<name>A0A2H3DWN3_ARMGA</name>
<sequence length="131" mass="14372">MTPSPGYTGTRRPRSPSPLRNRLAGAPPADDLSPPKRTREDYDYYSGRASYERPVSPAQPPPTSAGSSYYDSSRAPPTPASTVGSGAPPEYSRDCPATYDRPVRQSYPPRKCRICRRSQKGEAIYASFSIK</sequence>
<dbReference type="Proteomes" id="UP000217790">
    <property type="component" value="Unassembled WGS sequence"/>
</dbReference>
<dbReference type="EMBL" id="KZ293652">
    <property type="protein sequence ID" value="PBK95238.1"/>
    <property type="molecule type" value="Genomic_DNA"/>
</dbReference>
<dbReference type="STRING" id="47427.A0A2H3DWN3"/>
<accession>A0A2H3DWN3</accession>
<protein>
    <submittedName>
        <fullName evidence="2">Uncharacterized protein</fullName>
    </submittedName>
</protein>
<gene>
    <name evidence="2" type="ORF">ARMGADRAFT_1163861</name>
</gene>
<keyword evidence="3" id="KW-1185">Reference proteome</keyword>
<proteinExistence type="predicted"/>
<evidence type="ECO:0000313" key="3">
    <source>
        <dbReference type="Proteomes" id="UP000217790"/>
    </source>
</evidence>
<evidence type="ECO:0000313" key="2">
    <source>
        <dbReference type="EMBL" id="PBK95238.1"/>
    </source>
</evidence>
<feature type="compositionally biased region" description="Basic and acidic residues" evidence="1">
    <location>
        <begin position="33"/>
        <end position="42"/>
    </location>
</feature>
<dbReference type="InParanoid" id="A0A2H3DWN3"/>